<feature type="non-terminal residue" evidence="1">
    <location>
        <position position="60"/>
    </location>
</feature>
<protein>
    <submittedName>
        <fullName evidence="1">Uncharacterized protein</fullName>
    </submittedName>
</protein>
<name>A0A699IZ14_TANCI</name>
<gene>
    <name evidence="1" type="ORF">Tci_569243</name>
</gene>
<evidence type="ECO:0000313" key="1">
    <source>
        <dbReference type="EMBL" id="GEZ97270.1"/>
    </source>
</evidence>
<reference evidence="1" key="1">
    <citation type="journal article" date="2019" name="Sci. Rep.">
        <title>Draft genome of Tanacetum cinerariifolium, the natural source of mosquito coil.</title>
        <authorList>
            <person name="Yamashiro T."/>
            <person name="Shiraishi A."/>
            <person name="Satake H."/>
            <person name="Nakayama K."/>
        </authorList>
    </citation>
    <scope>NUCLEOTIDE SEQUENCE</scope>
</reference>
<organism evidence="1">
    <name type="scientific">Tanacetum cinerariifolium</name>
    <name type="common">Dalmatian daisy</name>
    <name type="synonym">Chrysanthemum cinerariifolium</name>
    <dbReference type="NCBI Taxonomy" id="118510"/>
    <lineage>
        <taxon>Eukaryota</taxon>
        <taxon>Viridiplantae</taxon>
        <taxon>Streptophyta</taxon>
        <taxon>Embryophyta</taxon>
        <taxon>Tracheophyta</taxon>
        <taxon>Spermatophyta</taxon>
        <taxon>Magnoliopsida</taxon>
        <taxon>eudicotyledons</taxon>
        <taxon>Gunneridae</taxon>
        <taxon>Pentapetalae</taxon>
        <taxon>asterids</taxon>
        <taxon>campanulids</taxon>
        <taxon>Asterales</taxon>
        <taxon>Asteraceae</taxon>
        <taxon>Asteroideae</taxon>
        <taxon>Anthemideae</taxon>
        <taxon>Anthemidinae</taxon>
        <taxon>Tanacetum</taxon>
    </lineage>
</organism>
<dbReference type="EMBL" id="BKCJ010349700">
    <property type="protein sequence ID" value="GEZ97270.1"/>
    <property type="molecule type" value="Genomic_DNA"/>
</dbReference>
<sequence>MGRLIGQRSSTEGLEVIDSVLDVVRKEAENYNMLQGRGKFLSLLWNISERTITRHSWKLY</sequence>
<comment type="caution">
    <text evidence="1">The sequence shown here is derived from an EMBL/GenBank/DDBJ whole genome shotgun (WGS) entry which is preliminary data.</text>
</comment>
<proteinExistence type="predicted"/>
<accession>A0A699IZ14</accession>
<dbReference type="AlphaFoldDB" id="A0A699IZ14"/>